<keyword evidence="3" id="KW-1185">Reference proteome</keyword>
<feature type="compositionally biased region" description="Basic and acidic residues" evidence="1">
    <location>
        <begin position="190"/>
        <end position="202"/>
    </location>
</feature>
<evidence type="ECO:0000313" key="3">
    <source>
        <dbReference type="Proteomes" id="UP000694867"/>
    </source>
</evidence>
<feature type="compositionally biased region" description="Pro residues" evidence="1">
    <location>
        <begin position="1006"/>
        <end position="1041"/>
    </location>
</feature>
<name>A0AAJ6QQZ5_9ACAR</name>
<sequence length="1410" mass="155364">MKSFLVVVFCVAAGFDGVLCADRTLKRYPRQVEYAEGNVANSGHSPDVRGNYAVPSFSRPATSASYPGDLSVFLTTSPIPSSRDTDRKARDRDEIASRVPDALIPRKNRSLKKTAATRNSPVIVPYDQTGSKFDPPPPAHDAFAVRSASPPYKTYDRDDNDVDSEEYRPVRVARGYEDRYDPNYNPVGRDQPRDSGDGRDSAMENDGDGDDSREVSSRENYDNRRPRAERYRGPPPPPSQVYPSQHDARSSRHQDFSGEQREDFHPEDKRHYDLPLPARAPSIPPPSPHEDVPVSMPEPSAHRGRRREHGSHKRLKPLGIVYALPQDDGTYKLQQSGHQKAIQIKVDDPAEVINLSQLGLSLDGDRGEVPSENIVVQHVGSVRQDSRPAYAAVRAPYGQQGIFLSTHNSDAGSGSGKGLLSSMTRWSPLGGWGIGNLFTRRTKSSPHEAILVHHANGAVNGAVSVPLEAIPHVHRFRPTPGHEIIVTHPPLNKRSDSVDLKAKRVRRRRSTEDQLGSKQQKQKTSELGNQPSASGLLPRYSEDESGYYAPYTLRTFANLANIFRATDDDKEESSDRYTTQRAQPRFGQVREARSDNGQDFTEQKAHNQLGSGNFEVIRGGIFNNDEISTNHLGQGNANDNHNHQQKSNNNYYTNNPYRATVLTDNHRDVRHQNPSPFDVFGDDDSDDQVFGFQGFEDFAAPLNNALSRHRHLLGAAASETHAKTTKPLSQIHSSGGETNKSQDHMSSATEHFTVIDTSRQVRRIDDPFPPQSFSPQGQYQNPSTSSVLFPGPSTIPQQPPQAQLFPSRYQPADYTSAGLPPNHFSASAPPPPPPPPQTNQNYVQYGPQTFSPANSFSPQIQSIYSSPIDQSRPSFRPSIQEPNFRPTTQGSQQNYPPRPDIDLPPQIPLSYSPRPDGLEAPRFPPRPEGVTPTRETQFLTRPEAQSQPAPNLPPRPDVDPLPQRIPIRPDADVPTRRPADGRPNQGDAPGREFFSQPDTNFSPPIRTAPPRPLTTPPPPPPRPTPPQFRPLPSTRPPPPAPVSLASPGQSYGNIRQPLNTVALPPQASLPIGNQIGASVAPFPFGHDGPGPNQQFQPGQLFETQPATRAPVQPPARPQPIAFPRARETSYEYTFPPNSPASPPTHKSGAHPSSSTTSRLITNREESGPAQSTATVVRPPFIPNVPQGPASPPGASVELPPGVPAEYDPNNPYPVPRKPLPGSPPPSPRPNNAQFPVLENLPYPKKIEGPELRPLTDKPRESRIQANRRRNPIVSSEVVPEQGRSVRPVSGPAIITPIRIPAREEDQQKPETARPKNKRRRKNRRRSTTPAPTSVSEQTTEKPLTVPPQNLETTSPPSATPSSTTSSTPRRRRNRRKKHRTTSAPESSTTDSSLEDEDAPPNRSRLGKNRL</sequence>
<dbReference type="RefSeq" id="XP_003740842.2">
    <property type="nucleotide sequence ID" value="XM_003740794.3"/>
</dbReference>
<accession>A0AAJ6QQZ5</accession>
<feature type="compositionally biased region" description="Low complexity" evidence="1">
    <location>
        <begin position="1381"/>
        <end position="1391"/>
    </location>
</feature>
<feature type="compositionally biased region" description="Low complexity" evidence="1">
    <location>
        <begin position="1089"/>
        <end position="1110"/>
    </location>
</feature>
<feature type="compositionally biased region" description="Polar residues" evidence="1">
    <location>
        <begin position="1150"/>
        <end position="1160"/>
    </location>
</feature>
<feature type="compositionally biased region" description="Basic and acidic residues" evidence="1">
    <location>
        <begin position="165"/>
        <end position="181"/>
    </location>
</feature>
<feature type="region of interest" description="Disordered" evidence="1">
    <location>
        <begin position="628"/>
        <end position="650"/>
    </location>
</feature>
<evidence type="ECO:0000256" key="1">
    <source>
        <dbReference type="SAM" id="MobiDB-lite"/>
    </source>
</evidence>
<feature type="compositionally biased region" description="Basic and acidic residues" evidence="1">
    <location>
        <begin position="1300"/>
        <end position="1313"/>
    </location>
</feature>
<feature type="signal peptide" evidence="2">
    <location>
        <begin position="1"/>
        <end position="20"/>
    </location>
</feature>
<feature type="compositionally biased region" description="Low complexity" evidence="1">
    <location>
        <begin position="855"/>
        <end position="871"/>
    </location>
</feature>
<feature type="compositionally biased region" description="Pro residues" evidence="1">
    <location>
        <begin position="828"/>
        <end position="837"/>
    </location>
</feature>
<gene>
    <name evidence="4" type="primary">LOC100902204</name>
</gene>
<feature type="compositionally biased region" description="Basic and acidic residues" evidence="1">
    <location>
        <begin position="493"/>
        <end position="502"/>
    </location>
</feature>
<feature type="compositionally biased region" description="Basic residues" evidence="1">
    <location>
        <begin position="302"/>
        <end position="314"/>
    </location>
</feature>
<dbReference type="Proteomes" id="UP000694867">
    <property type="component" value="Unplaced"/>
</dbReference>
<feature type="compositionally biased region" description="Polar residues" evidence="1">
    <location>
        <begin position="777"/>
        <end position="787"/>
    </location>
</feature>
<feature type="compositionally biased region" description="Basic and acidic residues" evidence="1">
    <location>
        <begin position="246"/>
        <end position="273"/>
    </location>
</feature>
<feature type="region of interest" description="Disordered" evidence="1">
    <location>
        <begin position="764"/>
        <end position="1059"/>
    </location>
</feature>
<feature type="compositionally biased region" description="Polar residues" evidence="1">
    <location>
        <begin position="1048"/>
        <end position="1059"/>
    </location>
</feature>
<feature type="region of interest" description="Disordered" evidence="1">
    <location>
        <begin position="481"/>
        <end position="541"/>
    </location>
</feature>
<keyword evidence="2" id="KW-0732">Signal</keyword>
<feature type="region of interest" description="Disordered" evidence="1">
    <location>
        <begin position="1080"/>
        <end position="1410"/>
    </location>
</feature>
<feature type="compositionally biased region" description="Basic and acidic residues" evidence="1">
    <location>
        <begin position="1244"/>
        <end position="1262"/>
    </location>
</feature>
<dbReference type="GeneID" id="100902204"/>
<evidence type="ECO:0000256" key="2">
    <source>
        <dbReference type="SAM" id="SignalP"/>
    </source>
</evidence>
<protein>
    <submittedName>
        <fullName evidence="4">Uncharacterized protein LOC100902204</fullName>
    </submittedName>
</protein>
<feature type="compositionally biased region" description="Pro residues" evidence="1">
    <location>
        <begin position="1210"/>
        <end position="1228"/>
    </location>
</feature>
<feature type="chain" id="PRO_5042584113" evidence="2">
    <location>
        <begin position="21"/>
        <end position="1410"/>
    </location>
</feature>
<feature type="compositionally biased region" description="Polar residues" evidence="1">
    <location>
        <begin position="838"/>
        <end position="854"/>
    </location>
</feature>
<feature type="compositionally biased region" description="Basic residues" evidence="1">
    <location>
        <begin position="1314"/>
        <end position="1326"/>
    </location>
</feature>
<evidence type="ECO:0000313" key="4">
    <source>
        <dbReference type="RefSeq" id="XP_003740842.2"/>
    </source>
</evidence>
<feature type="compositionally biased region" description="Basic and acidic residues" evidence="1">
    <location>
        <begin position="210"/>
        <end position="232"/>
    </location>
</feature>
<feature type="region of interest" description="Disordered" evidence="1">
    <location>
        <begin position="76"/>
        <end position="314"/>
    </location>
</feature>
<feature type="compositionally biased region" description="Low complexity" evidence="1">
    <location>
        <begin position="1352"/>
        <end position="1367"/>
    </location>
</feature>
<feature type="compositionally biased region" description="Basic and acidic residues" evidence="1">
    <location>
        <begin position="967"/>
        <end position="980"/>
    </location>
</feature>
<feature type="compositionally biased region" description="Polar residues" evidence="1">
    <location>
        <begin position="726"/>
        <end position="747"/>
    </location>
</feature>
<feature type="compositionally biased region" description="Basic residues" evidence="1">
    <location>
        <begin position="1368"/>
        <end position="1380"/>
    </location>
</feature>
<feature type="compositionally biased region" description="Polar residues" evidence="1">
    <location>
        <begin position="885"/>
        <end position="895"/>
    </location>
</feature>
<feature type="region of interest" description="Disordered" evidence="1">
    <location>
        <begin position="718"/>
        <end position="747"/>
    </location>
</feature>
<dbReference type="KEGG" id="goe:100902204"/>
<feature type="compositionally biased region" description="Basic and acidic residues" evidence="1">
    <location>
        <begin position="83"/>
        <end position="96"/>
    </location>
</feature>
<feature type="compositionally biased region" description="Polar residues" evidence="1">
    <location>
        <begin position="1327"/>
        <end position="1351"/>
    </location>
</feature>
<feature type="compositionally biased region" description="Polar residues" evidence="1">
    <location>
        <begin position="933"/>
        <end position="949"/>
    </location>
</feature>
<organism evidence="3 4">
    <name type="scientific">Galendromus occidentalis</name>
    <name type="common">western predatory mite</name>
    <dbReference type="NCBI Taxonomy" id="34638"/>
    <lineage>
        <taxon>Eukaryota</taxon>
        <taxon>Metazoa</taxon>
        <taxon>Ecdysozoa</taxon>
        <taxon>Arthropoda</taxon>
        <taxon>Chelicerata</taxon>
        <taxon>Arachnida</taxon>
        <taxon>Acari</taxon>
        <taxon>Parasitiformes</taxon>
        <taxon>Mesostigmata</taxon>
        <taxon>Gamasina</taxon>
        <taxon>Phytoseioidea</taxon>
        <taxon>Phytoseiidae</taxon>
        <taxon>Typhlodrominae</taxon>
        <taxon>Galendromus</taxon>
    </lineage>
</organism>
<reference evidence="4" key="1">
    <citation type="submission" date="2025-08" db="UniProtKB">
        <authorList>
            <consortium name="RefSeq"/>
        </authorList>
    </citation>
    <scope>IDENTIFICATION</scope>
</reference>
<proteinExistence type="predicted"/>